<feature type="compositionally biased region" description="Acidic residues" evidence="3">
    <location>
        <begin position="39"/>
        <end position="48"/>
    </location>
</feature>
<dbReference type="OMA" id="YLEIRYM"/>
<reference evidence="6" key="1">
    <citation type="journal article" date="2010" name="Nature">
        <title>The Amphimedon queenslandica genome and the evolution of animal complexity.</title>
        <authorList>
            <person name="Srivastava M."/>
            <person name="Simakov O."/>
            <person name="Chapman J."/>
            <person name="Fahey B."/>
            <person name="Gauthier M.E."/>
            <person name="Mitros T."/>
            <person name="Richards G.S."/>
            <person name="Conaco C."/>
            <person name="Dacre M."/>
            <person name="Hellsten U."/>
            <person name="Larroux C."/>
            <person name="Putnam N.H."/>
            <person name="Stanke M."/>
            <person name="Adamska M."/>
            <person name="Darling A."/>
            <person name="Degnan S.M."/>
            <person name="Oakley T.H."/>
            <person name="Plachetzki D.C."/>
            <person name="Zhai Y."/>
            <person name="Adamski M."/>
            <person name="Calcino A."/>
            <person name="Cummins S.F."/>
            <person name="Goodstein D.M."/>
            <person name="Harris C."/>
            <person name="Jackson D.J."/>
            <person name="Leys S.P."/>
            <person name="Shu S."/>
            <person name="Woodcroft B.J."/>
            <person name="Vervoort M."/>
            <person name="Kosik K.S."/>
            <person name="Manning G."/>
            <person name="Degnan B.M."/>
            <person name="Rokhsar D.S."/>
        </authorList>
    </citation>
    <scope>NUCLEOTIDE SEQUENCE [LARGE SCALE GENOMIC DNA]</scope>
</reference>
<feature type="region of interest" description="Disordered" evidence="3">
    <location>
        <begin position="20"/>
        <end position="102"/>
    </location>
</feature>
<dbReference type="InterPro" id="IPR000504">
    <property type="entry name" value="RRM_dom"/>
</dbReference>
<feature type="compositionally biased region" description="Polar residues" evidence="3">
    <location>
        <begin position="87"/>
        <end position="96"/>
    </location>
</feature>
<reference evidence="5" key="2">
    <citation type="submission" date="2017-05" db="UniProtKB">
        <authorList>
            <consortium name="EnsemblMetazoa"/>
        </authorList>
    </citation>
    <scope>IDENTIFICATION</scope>
</reference>
<dbReference type="SMART" id="SM00360">
    <property type="entry name" value="RRM"/>
    <property type="match status" value="1"/>
</dbReference>
<dbReference type="InterPro" id="IPR012677">
    <property type="entry name" value="Nucleotide-bd_a/b_plait_sf"/>
</dbReference>
<feature type="compositionally biased region" description="Basic and acidic residues" evidence="3">
    <location>
        <begin position="233"/>
        <end position="249"/>
    </location>
</feature>
<evidence type="ECO:0000256" key="1">
    <source>
        <dbReference type="ARBA" id="ARBA00022884"/>
    </source>
</evidence>
<evidence type="ECO:0000313" key="6">
    <source>
        <dbReference type="Proteomes" id="UP000007879"/>
    </source>
</evidence>
<dbReference type="GO" id="GO:0003723">
    <property type="term" value="F:RNA binding"/>
    <property type="evidence" value="ECO:0007669"/>
    <property type="project" value="UniProtKB-UniRule"/>
</dbReference>
<feature type="compositionally biased region" description="Basic and acidic residues" evidence="3">
    <location>
        <begin position="208"/>
        <end position="223"/>
    </location>
</feature>
<keyword evidence="6" id="KW-1185">Reference proteome</keyword>
<dbReference type="PANTHER" id="PTHR13968">
    <property type="entry name" value="HETEROGENEOUS NUCLEAR RIBONUCLEOPROTEIN"/>
    <property type="match status" value="1"/>
</dbReference>
<dbReference type="EnsemblMetazoa" id="XM_020008883.1">
    <property type="protein sequence ID" value="XP_019864442.1"/>
    <property type="gene ID" value="LOC109593778"/>
</dbReference>
<protein>
    <recommendedName>
        <fullName evidence="4">RRM domain-containing protein</fullName>
    </recommendedName>
</protein>
<organism evidence="5">
    <name type="scientific">Amphimedon queenslandica</name>
    <name type="common">Sponge</name>
    <dbReference type="NCBI Taxonomy" id="400682"/>
    <lineage>
        <taxon>Eukaryota</taxon>
        <taxon>Metazoa</taxon>
        <taxon>Porifera</taxon>
        <taxon>Demospongiae</taxon>
        <taxon>Heteroscleromorpha</taxon>
        <taxon>Haplosclerida</taxon>
        <taxon>Niphatidae</taxon>
        <taxon>Amphimedon</taxon>
    </lineage>
</organism>
<proteinExistence type="predicted"/>
<evidence type="ECO:0000256" key="2">
    <source>
        <dbReference type="PROSITE-ProRule" id="PRU00176"/>
    </source>
</evidence>
<dbReference type="SUPFAM" id="SSF54928">
    <property type="entry name" value="RNA-binding domain, RBD"/>
    <property type="match status" value="1"/>
</dbReference>
<feature type="compositionally biased region" description="Basic and acidic residues" evidence="3">
    <location>
        <begin position="351"/>
        <end position="371"/>
    </location>
</feature>
<dbReference type="Gene3D" id="3.30.70.330">
    <property type="match status" value="1"/>
</dbReference>
<dbReference type="PANTHER" id="PTHR13968:SF26">
    <property type="entry name" value="RRM DOMAIN-CONTAINING PROTEIN"/>
    <property type="match status" value="1"/>
</dbReference>
<dbReference type="InParanoid" id="A0A1X7VLK0"/>
<dbReference type="STRING" id="400682.A0A1X7VLK0"/>
<accession>A0A1X7VLK0</accession>
<dbReference type="eggNOG" id="KOG0118">
    <property type="taxonomic scope" value="Eukaryota"/>
</dbReference>
<evidence type="ECO:0000256" key="3">
    <source>
        <dbReference type="SAM" id="MobiDB-lite"/>
    </source>
</evidence>
<keyword evidence="1 2" id="KW-0694">RNA-binding</keyword>
<dbReference type="Proteomes" id="UP000007879">
    <property type="component" value="Unassembled WGS sequence"/>
</dbReference>
<evidence type="ECO:0000313" key="5">
    <source>
        <dbReference type="EnsemblMetazoa" id="Aqu2.1.40769_001"/>
    </source>
</evidence>
<sequence>MADASPKDLEIVEVVELIEEDKEILTNGEETEQILPELTVEDTAEDTNDPTPESQPEDSQSSDREVNENGEENNNEEGDSNKGDDNTGASTSNGNNKKPDDCELSEVDFTVGKSDTSSTDAKSIRSRVFIGHLNTSRASRQDLLKLFGECGKVVAISILDGYGFVQFDSEESARKSIRKIHGKSLHGMKLVVDKPAAWKKLEGEKLDETRPWPSRSSRDDDDRHHRHRHHRSERSERRRDRERRRDSDSHRHHSHHSRYYDDIPPRYHDPYYERYLEIRYMEERLAERYRASEADRYYERYPPPSGRYPPPPPSEYYRQEGAYRTGGDYREQARGTGAGYYPEYEQSLMSHYDRPRDDEYDRRRPFDSYYH</sequence>
<feature type="region of interest" description="Disordered" evidence="3">
    <location>
        <begin position="208"/>
        <end position="264"/>
    </location>
</feature>
<name>A0A1X7VLK0_AMPQE</name>
<dbReference type="InterPro" id="IPR035979">
    <property type="entry name" value="RBD_domain_sf"/>
</dbReference>
<dbReference type="EnsemblMetazoa" id="Aqu2.1.40769_001">
    <property type="protein sequence ID" value="Aqu2.1.40769_001"/>
    <property type="gene ID" value="Aqu2.1.40769"/>
</dbReference>
<feature type="compositionally biased region" description="Acidic residues" evidence="3">
    <location>
        <begin position="68"/>
        <end position="78"/>
    </location>
</feature>
<evidence type="ECO:0000259" key="4">
    <source>
        <dbReference type="PROSITE" id="PS50102"/>
    </source>
</evidence>
<dbReference type="Pfam" id="PF00076">
    <property type="entry name" value="RRM_1"/>
    <property type="match status" value="1"/>
</dbReference>
<feature type="compositionally biased region" description="Pro residues" evidence="3">
    <location>
        <begin position="301"/>
        <end position="314"/>
    </location>
</feature>
<dbReference type="GO" id="GO:0005634">
    <property type="term" value="C:nucleus"/>
    <property type="evidence" value="ECO:0007669"/>
    <property type="project" value="TreeGrafter"/>
</dbReference>
<feature type="domain" description="RRM" evidence="4">
    <location>
        <begin position="126"/>
        <end position="197"/>
    </location>
</feature>
<feature type="compositionally biased region" description="Polar residues" evidence="3">
    <location>
        <begin position="49"/>
        <end position="59"/>
    </location>
</feature>
<gene>
    <name evidence="5" type="primary">109593778</name>
</gene>
<dbReference type="KEGG" id="aqu:109593778"/>
<dbReference type="InterPro" id="IPR051186">
    <property type="entry name" value="RRM_HNRPC/RALY_subfam"/>
</dbReference>
<feature type="region of interest" description="Disordered" evidence="3">
    <location>
        <begin position="297"/>
        <end position="371"/>
    </location>
</feature>
<dbReference type="AlphaFoldDB" id="A0A1X7VLK0"/>
<dbReference type="OrthoDB" id="6730379at2759"/>
<dbReference type="PROSITE" id="PS50102">
    <property type="entry name" value="RRM"/>
    <property type="match status" value="1"/>
</dbReference>